<dbReference type="SUPFAM" id="SSF56112">
    <property type="entry name" value="Protein kinase-like (PK-like)"/>
    <property type="match status" value="1"/>
</dbReference>
<keyword evidence="3" id="KW-1185">Reference proteome</keyword>
<dbReference type="RefSeq" id="WP_156740681.1">
    <property type="nucleotide sequence ID" value="NZ_CACRYJ010000025.1"/>
</dbReference>
<dbReference type="InterPro" id="IPR051678">
    <property type="entry name" value="AGP_Transferase"/>
</dbReference>
<protein>
    <submittedName>
        <fullName evidence="2">Phosphotransferase enzyme family protein</fullName>
    </submittedName>
</protein>
<organism evidence="2 3">
    <name type="scientific">Occultella aeris</name>
    <dbReference type="NCBI Taxonomy" id="2761496"/>
    <lineage>
        <taxon>Bacteria</taxon>
        <taxon>Bacillati</taxon>
        <taxon>Actinomycetota</taxon>
        <taxon>Actinomycetes</taxon>
        <taxon>Micrococcales</taxon>
        <taxon>Ruaniaceae</taxon>
        <taxon>Occultella</taxon>
    </lineage>
</organism>
<accession>A0A7M4DIC7</accession>
<feature type="domain" description="Aminoglycoside phosphotransferase" evidence="1">
    <location>
        <begin position="36"/>
        <end position="232"/>
    </location>
</feature>
<evidence type="ECO:0000313" key="2">
    <source>
        <dbReference type="EMBL" id="VZO36699.1"/>
    </source>
</evidence>
<name>A0A7M4DIC7_9MICO</name>
<dbReference type="InterPro" id="IPR002575">
    <property type="entry name" value="Aminoglycoside_PTrfase"/>
</dbReference>
<gene>
    <name evidence="2" type="ORF">HALOF300_01878</name>
</gene>
<dbReference type="InterPro" id="IPR011009">
    <property type="entry name" value="Kinase-like_dom_sf"/>
</dbReference>
<comment type="caution">
    <text evidence="2">The sequence shown here is derived from an EMBL/GenBank/DDBJ whole genome shotgun (WGS) entry which is preliminary data.</text>
</comment>
<proteinExistence type="predicted"/>
<evidence type="ECO:0000313" key="3">
    <source>
        <dbReference type="Proteomes" id="UP000419743"/>
    </source>
</evidence>
<dbReference type="Proteomes" id="UP000419743">
    <property type="component" value="Unassembled WGS sequence"/>
</dbReference>
<dbReference type="EMBL" id="CACRYJ010000025">
    <property type="protein sequence ID" value="VZO36699.1"/>
    <property type="molecule type" value="Genomic_DNA"/>
</dbReference>
<reference evidence="2 3" key="1">
    <citation type="submission" date="2019-11" db="EMBL/GenBank/DDBJ databases">
        <authorList>
            <person name="Criscuolo A."/>
        </authorList>
    </citation>
    <scope>NUCLEOTIDE SEQUENCE [LARGE SCALE GENOMIC DNA]</scope>
    <source>
        <strain evidence="2">CIP111667</strain>
    </source>
</reference>
<keyword evidence="2" id="KW-0808">Transferase</keyword>
<dbReference type="Gene3D" id="3.90.1200.10">
    <property type="match status" value="1"/>
</dbReference>
<evidence type="ECO:0000259" key="1">
    <source>
        <dbReference type="Pfam" id="PF01636"/>
    </source>
</evidence>
<sequence length="291" mass="31640">MTLQPAGATVTPSERTMLTDLGGRHHLWSDEAEPTTLARGSENTTFAVDGFIARRTTDVEALAREVAMLDALADTTSVPVPLPVVHRPDLGVLVYRRLPGTPLLRRPDRLGARVDRVLIDVLRALRRIRPDPPLVVDEHPNEAWLADARVDFEATGSYLGTERAAIVGVFLEEAPPPTRSLRVAQHNDLGAEHILVDERGQVTGIIDWTDAALADPARDTGLLLRDLGSAVALAVSAGLDGPVTADERARIYFHARCKWLEDVAYALEDPAGRVAYLESSGRTFEHVFGGT</sequence>
<dbReference type="GO" id="GO:0016740">
    <property type="term" value="F:transferase activity"/>
    <property type="evidence" value="ECO:0007669"/>
    <property type="project" value="UniProtKB-KW"/>
</dbReference>
<dbReference type="AlphaFoldDB" id="A0A7M4DIC7"/>
<dbReference type="PANTHER" id="PTHR21310">
    <property type="entry name" value="AMINOGLYCOSIDE PHOSPHOTRANSFERASE-RELATED-RELATED"/>
    <property type="match status" value="1"/>
</dbReference>
<dbReference type="Pfam" id="PF01636">
    <property type="entry name" value="APH"/>
    <property type="match status" value="1"/>
</dbReference>